<keyword evidence="2 6" id="KW-0853">WD repeat</keyword>
<dbReference type="Gene3D" id="1.10.238.10">
    <property type="entry name" value="EF-hand"/>
    <property type="match status" value="1"/>
</dbReference>
<evidence type="ECO:0000256" key="1">
    <source>
        <dbReference type="ARBA" id="ARBA00004138"/>
    </source>
</evidence>
<dbReference type="Gene3D" id="2.130.10.10">
    <property type="entry name" value="YVTN repeat-like/Quinoprotein amine dehydrogenase"/>
    <property type="match status" value="3"/>
</dbReference>
<dbReference type="SMART" id="SM00320">
    <property type="entry name" value="WD40"/>
    <property type="match status" value="8"/>
</dbReference>
<dbReference type="InterPro" id="IPR015943">
    <property type="entry name" value="WD40/YVTN_repeat-like_dom_sf"/>
</dbReference>
<dbReference type="Pfam" id="PF00400">
    <property type="entry name" value="WD40"/>
    <property type="match status" value="2"/>
</dbReference>
<dbReference type="GO" id="GO:0031514">
    <property type="term" value="C:motile cilium"/>
    <property type="evidence" value="ECO:0007669"/>
    <property type="project" value="TreeGrafter"/>
</dbReference>
<proteinExistence type="predicted"/>
<organism evidence="7 8">
    <name type="scientific">Ooceraea biroi</name>
    <name type="common">Clonal raider ant</name>
    <name type="synonym">Cerapachys biroi</name>
    <dbReference type="NCBI Taxonomy" id="2015173"/>
    <lineage>
        <taxon>Eukaryota</taxon>
        <taxon>Metazoa</taxon>
        <taxon>Ecdysozoa</taxon>
        <taxon>Arthropoda</taxon>
        <taxon>Hexapoda</taxon>
        <taxon>Insecta</taxon>
        <taxon>Pterygota</taxon>
        <taxon>Neoptera</taxon>
        <taxon>Endopterygota</taxon>
        <taxon>Hymenoptera</taxon>
        <taxon>Apocrita</taxon>
        <taxon>Aculeata</taxon>
        <taxon>Formicoidea</taxon>
        <taxon>Formicidae</taxon>
        <taxon>Dorylinae</taxon>
        <taxon>Ooceraea</taxon>
    </lineage>
</organism>
<dbReference type="OrthoDB" id="4899631at2759"/>
<gene>
    <name evidence="7" type="ORF">X777_06246</name>
</gene>
<dbReference type="InterPro" id="IPR001680">
    <property type="entry name" value="WD40_rpt"/>
</dbReference>
<comment type="subcellular location">
    <subcellularLocation>
        <location evidence="1">Cell projection</location>
        <location evidence="1">Cilium</location>
    </subcellularLocation>
</comment>
<accession>A0A026WAQ2</accession>
<reference evidence="7 8" key="1">
    <citation type="journal article" date="2014" name="Curr. Biol.">
        <title>The genome of the clonal raider ant Cerapachys biroi.</title>
        <authorList>
            <person name="Oxley P.R."/>
            <person name="Ji L."/>
            <person name="Fetter-Pruneda I."/>
            <person name="McKenzie S.K."/>
            <person name="Li C."/>
            <person name="Hu H."/>
            <person name="Zhang G."/>
            <person name="Kronauer D.J."/>
        </authorList>
    </citation>
    <scope>NUCLEOTIDE SEQUENCE [LARGE SCALE GENOMIC DNA]</scope>
</reference>
<dbReference type="PANTHER" id="PTHR13720">
    <property type="entry name" value="WD-40 REPEAT PROTEIN"/>
    <property type="match status" value="1"/>
</dbReference>
<evidence type="ECO:0000313" key="7">
    <source>
        <dbReference type="EMBL" id="EZA53167.1"/>
    </source>
</evidence>
<dbReference type="Proteomes" id="UP000053097">
    <property type="component" value="Unassembled WGS sequence"/>
</dbReference>
<dbReference type="PANTHER" id="PTHR13720:SF13">
    <property type="entry name" value="CILIA- AND FLAGELLA-ASSOCIATED PROTEIN 251"/>
    <property type="match status" value="1"/>
</dbReference>
<dbReference type="STRING" id="2015173.A0A026WAQ2"/>
<dbReference type="InterPro" id="IPR050630">
    <property type="entry name" value="WD_repeat_EMAP"/>
</dbReference>
<keyword evidence="8" id="KW-1185">Reference proteome</keyword>
<feature type="repeat" description="WD" evidence="6">
    <location>
        <begin position="716"/>
        <end position="758"/>
    </location>
</feature>
<dbReference type="EMBL" id="KK107293">
    <property type="protein sequence ID" value="EZA53167.1"/>
    <property type="molecule type" value="Genomic_DNA"/>
</dbReference>
<dbReference type="OMA" id="YYAQIRA"/>
<evidence type="ECO:0000256" key="2">
    <source>
        <dbReference type="ARBA" id="ARBA00022574"/>
    </source>
</evidence>
<dbReference type="AlphaFoldDB" id="A0A026WAQ2"/>
<evidence type="ECO:0000256" key="5">
    <source>
        <dbReference type="ARBA" id="ARBA00040994"/>
    </source>
</evidence>
<protein>
    <recommendedName>
        <fullName evidence="5">Cilia- and flagella-associated protein 251</fullName>
    </recommendedName>
</protein>
<keyword evidence="4" id="KW-0966">Cell projection</keyword>
<evidence type="ECO:0000256" key="4">
    <source>
        <dbReference type="ARBA" id="ARBA00023273"/>
    </source>
</evidence>
<evidence type="ECO:0000313" key="8">
    <source>
        <dbReference type="Proteomes" id="UP000053097"/>
    </source>
</evidence>
<sequence>KLQWSFGINPEAPVINLTTENRTLLAYACSHVAMIYDYDSRKMLSLQGHRNSVKTLSTTPDGKWLLTADFADDCVVIVWDTDKRTPVCTLFHPHGSEGMTAARISPDAKQIVTVGNEKCQNVYFWLWTNGRDTPDASVSLLDTTSERVKEIAFNDEYPEQFALTTDYHVLFLTWNGRDLNYNHPKVMAKIRHVGIFNGSCYAPSVQQVFTATTNGYILVWTNVSREDEHSISGLNDERKKHIKTVNLQNCSITVITTNKDMLVTGSSNGRISFYDYQLRLLYWCQSCDLDSIRWISFNLHPSLLVPMSADASENYDCQNDGKTEVTVASKLDINVEYIPQNYRSCNKTVDKITTEARYSPTEATLQNFPFNIQTFLACSFAGVIALIEISRRKCNLVLRHPVAVATSIDTHPESSYIIVGDSQGNVYLYNYEEPILIVSKSMPPLPNFQSILERQTINENIIYVTCPHSHESLKAVTALKFSPRCDMLVCGLENGAIWILHHITLQALDEIPYKHSSTAINKIAFTRCAEYMAYADNALTVVVFKRNGTASSTEHNVWNLIGKYHSHHLPIRDILFGPAASDREAPRFFSLGEDQELIEYDLLHSGPYPVPGLKILRVNRIEQSAIPLCLAWYPQSGTERFLVTANSEYKYKIFSEAAMAIRGTYLGPTFGEPIQQFQILTNKFVNNKDYMVFATDREIGLQLLPLDGNPYKIIGMTGHPEKITSISVSNNGQTLFTTGYNDPCVLMWKIRHRSVDTMARLGGEGLSPFHCLIESGKDGWLINEMKDLFYYAQILHQGENTTAARIVSDTVVVEQISNLMRAIGYYPTNEEIENIMAEVCYKHYVKTGRLVDEVTFEEFVQLYVNHRPAFKVRMRQMKGAFRAFVKESFDSIENPTLTREQFMNVLFGEAISGTLKEDHKLLGEPLTLQEAYTYLKLLVPSDEKPSDDYHPIPSQRSFDFRFLPTRISYKDFAMDIMGVELPGGN</sequence>
<name>A0A026WAQ2_OOCBI</name>
<dbReference type="InterPro" id="IPR036322">
    <property type="entry name" value="WD40_repeat_dom_sf"/>
</dbReference>
<dbReference type="PROSITE" id="PS50082">
    <property type="entry name" value="WD_REPEATS_2"/>
    <property type="match status" value="1"/>
</dbReference>
<keyword evidence="3" id="KW-0677">Repeat</keyword>
<evidence type="ECO:0000256" key="6">
    <source>
        <dbReference type="PROSITE-ProRule" id="PRU00221"/>
    </source>
</evidence>
<evidence type="ECO:0000256" key="3">
    <source>
        <dbReference type="ARBA" id="ARBA00022737"/>
    </source>
</evidence>
<feature type="non-terminal residue" evidence="7">
    <location>
        <position position="1"/>
    </location>
</feature>
<dbReference type="SUPFAM" id="SSF50978">
    <property type="entry name" value="WD40 repeat-like"/>
    <property type="match status" value="2"/>
</dbReference>